<dbReference type="GO" id="GO:0032955">
    <property type="term" value="P:regulation of division septum assembly"/>
    <property type="evidence" value="ECO:0007669"/>
    <property type="project" value="TreeGrafter"/>
</dbReference>
<dbReference type="InterPro" id="IPR027267">
    <property type="entry name" value="AH/BAR_dom_sf"/>
</dbReference>
<dbReference type="EMBL" id="MCFE01000317">
    <property type="protein sequence ID" value="ORX91532.1"/>
    <property type="molecule type" value="Genomic_DNA"/>
</dbReference>
<comment type="caution">
    <text evidence="8">The sequence shown here is derived from an EMBL/GenBank/DDBJ whole genome shotgun (WGS) entry which is preliminary data.</text>
</comment>
<feature type="compositionally biased region" description="Basic and acidic residues" evidence="4">
    <location>
        <begin position="597"/>
        <end position="610"/>
    </location>
</feature>
<feature type="region of interest" description="Disordered" evidence="4">
    <location>
        <begin position="628"/>
        <end position="687"/>
    </location>
</feature>
<name>A0A1Y1Y0J5_9FUNG</name>
<dbReference type="Gene3D" id="1.20.900.10">
    <property type="entry name" value="Dbl homology (DH) domain"/>
    <property type="match status" value="1"/>
</dbReference>
<dbReference type="InterPro" id="IPR000219">
    <property type="entry name" value="DH_dom"/>
</dbReference>
<evidence type="ECO:0000256" key="2">
    <source>
        <dbReference type="ARBA" id="ARBA00022658"/>
    </source>
</evidence>
<accession>A0A1Y1Y0J5</accession>
<evidence type="ECO:0000259" key="7">
    <source>
        <dbReference type="PROSITE" id="PS51021"/>
    </source>
</evidence>
<evidence type="ECO:0000256" key="1">
    <source>
        <dbReference type="ARBA" id="ARBA00022443"/>
    </source>
</evidence>
<feature type="region of interest" description="Disordered" evidence="4">
    <location>
        <begin position="32"/>
        <end position="91"/>
    </location>
</feature>
<dbReference type="SUPFAM" id="SSF48065">
    <property type="entry name" value="DBL homology domain (DH-domain)"/>
    <property type="match status" value="1"/>
</dbReference>
<dbReference type="GO" id="GO:0005085">
    <property type="term" value="F:guanyl-nucleotide exchange factor activity"/>
    <property type="evidence" value="ECO:0007669"/>
    <property type="project" value="UniProtKB-KW"/>
</dbReference>
<protein>
    <recommendedName>
        <fullName evidence="10">Scaffold protein Tuba</fullName>
    </recommendedName>
</protein>
<dbReference type="SUPFAM" id="SSF50044">
    <property type="entry name" value="SH3-domain"/>
    <property type="match status" value="1"/>
</dbReference>
<dbReference type="InterPro" id="IPR001452">
    <property type="entry name" value="SH3_domain"/>
</dbReference>
<dbReference type="OrthoDB" id="10256089at2759"/>
<dbReference type="InterPro" id="IPR051492">
    <property type="entry name" value="Dynamin-Rho_GEF"/>
</dbReference>
<dbReference type="Pfam" id="PF00018">
    <property type="entry name" value="SH3_1"/>
    <property type="match status" value="1"/>
</dbReference>
<dbReference type="GO" id="GO:0005737">
    <property type="term" value="C:cytoplasm"/>
    <property type="evidence" value="ECO:0007669"/>
    <property type="project" value="InterPro"/>
</dbReference>
<dbReference type="FunCoup" id="A0A1Y1Y0J5">
    <property type="interactions" value="14"/>
</dbReference>
<sequence length="758" mass="85922">MNRPRGYTQGNVGRVNADENVLRNLNQLLRNRTTSFSESTPDITMASSSPIYKPSPPLPGRPRSYSSESLSTLPSMDSAVSDQEHKNKEKRSKVIQELVDTEVSYLNDLRILDKIYYQQAQKSDVFQSRDLKTLFCNLPEVIVFTEEFCELLRAACSEPSAETEKSSKWVGEAFSLMMGSLETVYCNYCKAHESAVIRLNELQSHRGALDFFESCKEEMKGQTTSWDFGSLLIKPVQRVLKYPLLLQQILVLTPESDPDFNHLKSANQDIQKVAERINEIKKRKDIVETIVGIKKKEVVLSHGINKRISRRTQQIKQKAGLQDATTDVLFDVFLAKFEHQQCQAKNLVTQVESWKSRVQEYLDIQMKFSEMMERMYAGDSFGYQTKRGLESQVKEYRLSMTKIYMEAQRRLDSSIKSLIIPQVEEFLALFQKPHSVIKKREHKLLDYDRARGIKARGDKPDAALEKSANDYLAINAQLQDELPKFFGLTTQYFNVLVQVIASIQASFYQGLAQELEHVHQFLIPHGSQSGDLKNIIQDYHQSLENEGGFHHQLNEIQILTRDNASSPSRASLDSSSINSVPLSRTLSQSSYLTDSEVASRFESTDSESIKSRQRYPSLSVKLGANRVQQPMARSVSQGNPPLNFKPPSRPTFDDPFMAPEEISSQPDSNWSPDISPKSNTNITVSPPLPRRSTTKIFKCTVIYPFQAEHPDEIDLSLGAVLLVSKTEGGEAYGAMWYGEDMESGQIGWFPSSHCTPLE</sequence>
<organism evidence="8 9">
    <name type="scientific">Basidiobolus meristosporus CBS 931.73</name>
    <dbReference type="NCBI Taxonomy" id="1314790"/>
    <lineage>
        <taxon>Eukaryota</taxon>
        <taxon>Fungi</taxon>
        <taxon>Fungi incertae sedis</taxon>
        <taxon>Zoopagomycota</taxon>
        <taxon>Entomophthoromycotina</taxon>
        <taxon>Basidiobolomycetes</taxon>
        <taxon>Basidiobolales</taxon>
        <taxon>Basidiobolaceae</taxon>
        <taxon>Basidiobolus</taxon>
    </lineage>
</organism>
<evidence type="ECO:0008006" key="10">
    <source>
        <dbReference type="Google" id="ProtNLM"/>
    </source>
</evidence>
<dbReference type="CDD" id="cd00174">
    <property type="entry name" value="SH3"/>
    <property type="match status" value="1"/>
</dbReference>
<dbReference type="CDD" id="cd00160">
    <property type="entry name" value="RhoGEF"/>
    <property type="match status" value="1"/>
</dbReference>
<evidence type="ECO:0000259" key="6">
    <source>
        <dbReference type="PROSITE" id="PS50010"/>
    </source>
</evidence>
<proteinExistence type="predicted"/>
<dbReference type="STRING" id="1314790.A0A1Y1Y0J5"/>
<dbReference type="InParanoid" id="A0A1Y1Y0J5"/>
<dbReference type="SMART" id="SM00721">
    <property type="entry name" value="BAR"/>
    <property type="match status" value="1"/>
</dbReference>
<feature type="compositionally biased region" description="Low complexity" evidence="4">
    <location>
        <begin position="64"/>
        <end position="78"/>
    </location>
</feature>
<feature type="compositionally biased region" description="Polar residues" evidence="4">
    <location>
        <begin position="33"/>
        <end position="50"/>
    </location>
</feature>
<evidence type="ECO:0000256" key="3">
    <source>
        <dbReference type="PROSITE-ProRule" id="PRU00192"/>
    </source>
</evidence>
<feature type="compositionally biased region" description="Polar residues" evidence="4">
    <location>
        <begin position="662"/>
        <end position="684"/>
    </location>
</feature>
<dbReference type="Gene3D" id="2.30.30.40">
    <property type="entry name" value="SH3 Domains"/>
    <property type="match status" value="1"/>
</dbReference>
<feature type="domain" description="DH" evidence="6">
    <location>
        <begin position="90"/>
        <end position="280"/>
    </location>
</feature>
<dbReference type="PROSITE" id="PS51021">
    <property type="entry name" value="BAR"/>
    <property type="match status" value="1"/>
</dbReference>
<dbReference type="PANTHER" id="PTHR22834:SF20">
    <property type="entry name" value="SH3 DOMAIN-CONTAINING PROTEIN"/>
    <property type="match status" value="1"/>
</dbReference>
<feature type="domain" description="BAR" evidence="7">
    <location>
        <begin position="315"/>
        <end position="531"/>
    </location>
</feature>
<evidence type="ECO:0000256" key="4">
    <source>
        <dbReference type="SAM" id="MobiDB-lite"/>
    </source>
</evidence>
<gene>
    <name evidence="8" type="ORF">K493DRAFT_286695</name>
</gene>
<keyword evidence="9" id="KW-1185">Reference proteome</keyword>
<dbReference type="SMART" id="SM00325">
    <property type="entry name" value="RhoGEF"/>
    <property type="match status" value="1"/>
</dbReference>
<dbReference type="PANTHER" id="PTHR22834">
    <property type="entry name" value="NUCLEAR FUSION PROTEIN FUS2"/>
    <property type="match status" value="1"/>
</dbReference>
<dbReference type="AlphaFoldDB" id="A0A1Y1Y0J5"/>
<dbReference type="Pfam" id="PF03114">
    <property type="entry name" value="BAR"/>
    <property type="match status" value="1"/>
</dbReference>
<feature type="domain" description="SH3" evidence="5">
    <location>
        <begin position="694"/>
        <end position="758"/>
    </location>
</feature>
<dbReference type="Pfam" id="PF00621">
    <property type="entry name" value="RhoGEF"/>
    <property type="match status" value="1"/>
</dbReference>
<dbReference type="GO" id="GO:0031991">
    <property type="term" value="P:regulation of actomyosin contractile ring contraction"/>
    <property type="evidence" value="ECO:0007669"/>
    <property type="project" value="TreeGrafter"/>
</dbReference>
<evidence type="ECO:0000313" key="8">
    <source>
        <dbReference type="EMBL" id="ORX91532.1"/>
    </source>
</evidence>
<evidence type="ECO:0000259" key="5">
    <source>
        <dbReference type="PROSITE" id="PS50002"/>
    </source>
</evidence>
<keyword evidence="1 3" id="KW-0728">SH3 domain</keyword>
<dbReference type="PROSITE" id="PS50002">
    <property type="entry name" value="SH3"/>
    <property type="match status" value="1"/>
</dbReference>
<dbReference type="InterPro" id="IPR004148">
    <property type="entry name" value="BAR_dom"/>
</dbReference>
<dbReference type="Proteomes" id="UP000193498">
    <property type="component" value="Unassembled WGS sequence"/>
</dbReference>
<dbReference type="InterPro" id="IPR035899">
    <property type="entry name" value="DBL_dom_sf"/>
</dbReference>
<dbReference type="InterPro" id="IPR036028">
    <property type="entry name" value="SH3-like_dom_sf"/>
</dbReference>
<evidence type="ECO:0000313" key="9">
    <source>
        <dbReference type="Proteomes" id="UP000193498"/>
    </source>
</evidence>
<reference evidence="8 9" key="1">
    <citation type="submission" date="2016-07" db="EMBL/GenBank/DDBJ databases">
        <title>Pervasive Adenine N6-methylation of Active Genes in Fungi.</title>
        <authorList>
            <consortium name="DOE Joint Genome Institute"/>
            <person name="Mondo S.J."/>
            <person name="Dannebaum R.O."/>
            <person name="Kuo R.C."/>
            <person name="Labutti K."/>
            <person name="Haridas S."/>
            <person name="Kuo A."/>
            <person name="Salamov A."/>
            <person name="Ahrendt S.R."/>
            <person name="Lipzen A."/>
            <person name="Sullivan W."/>
            <person name="Andreopoulos W.B."/>
            <person name="Clum A."/>
            <person name="Lindquist E."/>
            <person name="Daum C."/>
            <person name="Ramamoorthy G.K."/>
            <person name="Gryganskyi A."/>
            <person name="Culley D."/>
            <person name="Magnuson J.K."/>
            <person name="James T.Y."/>
            <person name="O'Malley M.A."/>
            <person name="Stajich J.E."/>
            <person name="Spatafora J.W."/>
            <person name="Visel A."/>
            <person name="Grigoriev I.V."/>
        </authorList>
    </citation>
    <scope>NUCLEOTIDE SEQUENCE [LARGE SCALE GENOMIC DNA]</scope>
    <source>
        <strain evidence="8 9">CBS 931.73</strain>
    </source>
</reference>
<dbReference type="PROSITE" id="PS50010">
    <property type="entry name" value="DH_2"/>
    <property type="match status" value="1"/>
</dbReference>
<dbReference type="SUPFAM" id="SSF103657">
    <property type="entry name" value="BAR/IMD domain-like"/>
    <property type="match status" value="1"/>
</dbReference>
<dbReference type="Gene3D" id="1.20.1270.60">
    <property type="entry name" value="Arfaptin homology (AH) domain/BAR domain"/>
    <property type="match status" value="1"/>
</dbReference>
<dbReference type="SMART" id="SM00326">
    <property type="entry name" value="SH3"/>
    <property type="match status" value="1"/>
</dbReference>
<feature type="region of interest" description="Disordered" evidence="4">
    <location>
        <begin position="594"/>
        <end position="614"/>
    </location>
</feature>
<keyword evidence="2" id="KW-0344">Guanine-nucleotide releasing factor</keyword>